<gene>
    <name evidence="2" type="ORF">QYE76_049888</name>
</gene>
<feature type="compositionally biased region" description="Pro residues" evidence="1">
    <location>
        <begin position="119"/>
        <end position="130"/>
    </location>
</feature>
<accession>A0AAD8SPY2</accession>
<reference evidence="2" key="1">
    <citation type="submission" date="2023-07" db="EMBL/GenBank/DDBJ databases">
        <title>A chromosome-level genome assembly of Lolium multiflorum.</title>
        <authorList>
            <person name="Chen Y."/>
            <person name="Copetti D."/>
            <person name="Kolliker R."/>
            <person name="Studer B."/>
        </authorList>
    </citation>
    <scope>NUCLEOTIDE SEQUENCE</scope>
    <source>
        <strain evidence="2">02402/16</strain>
        <tissue evidence="2">Leaf</tissue>
    </source>
</reference>
<evidence type="ECO:0000256" key="1">
    <source>
        <dbReference type="SAM" id="MobiDB-lite"/>
    </source>
</evidence>
<name>A0AAD8SPY2_LOLMU</name>
<evidence type="ECO:0000313" key="3">
    <source>
        <dbReference type="Proteomes" id="UP001231189"/>
    </source>
</evidence>
<sequence length="171" mass="17815">MRGLRLWGVLSGEVSCPPRPVAPTAPTAPTPVGLAPAATQADKDAATSADDTALADYDRKVQGHSTRVAFTEFGQRRAQLIARGRVPLSEVLAELCAEETRLRGAGLLEVPSVLVARGPPVPSARGPPTPSTSMRSPAPPILSIPPVQGQSGLELVEKYIQDLLARAAVGD</sequence>
<feature type="compositionally biased region" description="Pro residues" evidence="1">
    <location>
        <begin position="17"/>
        <end position="29"/>
    </location>
</feature>
<comment type="caution">
    <text evidence="2">The sequence shown here is derived from an EMBL/GenBank/DDBJ whole genome shotgun (WGS) entry which is preliminary data.</text>
</comment>
<keyword evidence="3" id="KW-1185">Reference proteome</keyword>
<feature type="compositionally biased region" description="Low complexity" evidence="1">
    <location>
        <begin position="30"/>
        <end position="49"/>
    </location>
</feature>
<proteinExistence type="predicted"/>
<organism evidence="2 3">
    <name type="scientific">Lolium multiflorum</name>
    <name type="common">Italian ryegrass</name>
    <name type="synonym">Lolium perenne subsp. multiflorum</name>
    <dbReference type="NCBI Taxonomy" id="4521"/>
    <lineage>
        <taxon>Eukaryota</taxon>
        <taxon>Viridiplantae</taxon>
        <taxon>Streptophyta</taxon>
        <taxon>Embryophyta</taxon>
        <taxon>Tracheophyta</taxon>
        <taxon>Spermatophyta</taxon>
        <taxon>Magnoliopsida</taxon>
        <taxon>Liliopsida</taxon>
        <taxon>Poales</taxon>
        <taxon>Poaceae</taxon>
        <taxon>BOP clade</taxon>
        <taxon>Pooideae</taxon>
        <taxon>Poodae</taxon>
        <taxon>Poeae</taxon>
        <taxon>Poeae Chloroplast Group 2 (Poeae type)</taxon>
        <taxon>Loliodinae</taxon>
        <taxon>Loliinae</taxon>
        <taxon>Lolium</taxon>
    </lineage>
</organism>
<protein>
    <submittedName>
        <fullName evidence="2">Uncharacterized protein</fullName>
    </submittedName>
</protein>
<feature type="region of interest" description="Disordered" evidence="1">
    <location>
        <begin position="119"/>
        <end position="142"/>
    </location>
</feature>
<dbReference type="Proteomes" id="UP001231189">
    <property type="component" value="Unassembled WGS sequence"/>
</dbReference>
<evidence type="ECO:0000313" key="2">
    <source>
        <dbReference type="EMBL" id="KAK1661729.1"/>
    </source>
</evidence>
<dbReference type="EMBL" id="JAUUTY010000003">
    <property type="protein sequence ID" value="KAK1661729.1"/>
    <property type="molecule type" value="Genomic_DNA"/>
</dbReference>
<feature type="region of interest" description="Disordered" evidence="1">
    <location>
        <begin position="16"/>
        <end position="49"/>
    </location>
</feature>
<dbReference type="AlphaFoldDB" id="A0AAD8SPY2"/>